<dbReference type="PANTHER" id="PTHR35007:SF1">
    <property type="entry name" value="PILUS ASSEMBLY PROTEIN"/>
    <property type="match status" value="1"/>
</dbReference>
<dbReference type="GO" id="GO:0005886">
    <property type="term" value="C:plasma membrane"/>
    <property type="evidence" value="ECO:0007669"/>
    <property type="project" value="UniProtKB-SubCell"/>
</dbReference>
<keyword evidence="4 6" id="KW-1133">Transmembrane helix</keyword>
<dbReference type="InterPro" id="IPR018076">
    <property type="entry name" value="T2SS_GspF_dom"/>
</dbReference>
<evidence type="ECO:0000313" key="9">
    <source>
        <dbReference type="Proteomes" id="UP000188937"/>
    </source>
</evidence>
<evidence type="ECO:0000313" key="8">
    <source>
        <dbReference type="EMBL" id="AQS84498.1"/>
    </source>
</evidence>
<evidence type="ECO:0000256" key="6">
    <source>
        <dbReference type="SAM" id="Phobius"/>
    </source>
</evidence>
<gene>
    <name evidence="8" type="ORF">A0U92_06575</name>
</gene>
<keyword evidence="3 6" id="KW-0812">Transmembrane</keyword>
<evidence type="ECO:0000256" key="4">
    <source>
        <dbReference type="ARBA" id="ARBA00022989"/>
    </source>
</evidence>
<dbReference type="KEGG" id="aace:A0U92_06575"/>
<dbReference type="RefSeq" id="WP_077812542.1">
    <property type="nucleotide sequence ID" value="NZ_CP014692.1"/>
</dbReference>
<evidence type="ECO:0000256" key="2">
    <source>
        <dbReference type="ARBA" id="ARBA00022475"/>
    </source>
</evidence>
<dbReference type="OrthoDB" id="9803381at2"/>
<feature type="transmembrane region" description="Helical" evidence="6">
    <location>
        <begin position="254"/>
        <end position="279"/>
    </location>
</feature>
<dbReference type="EMBL" id="CP014692">
    <property type="protein sequence ID" value="AQS84498.1"/>
    <property type="molecule type" value="Genomic_DNA"/>
</dbReference>
<keyword evidence="9" id="KW-1185">Reference proteome</keyword>
<evidence type="ECO:0000256" key="1">
    <source>
        <dbReference type="ARBA" id="ARBA00004651"/>
    </source>
</evidence>
<dbReference type="AlphaFoldDB" id="A0A1U9KFH0"/>
<feature type="transmembrane region" description="Helical" evidence="6">
    <location>
        <begin position="7"/>
        <end position="26"/>
    </location>
</feature>
<sequence>MHILNEIYFYIFIVLICNLLVVFGFFNQKKLDNYISKRFDDVLDCGKNIDFYINNNPKIITNKVISKTYYDYIFNFLFGFDKNADICSFYEFKKYLLFSFSLFFLSFVVLSSYISFNFVFCFLFFIIWIVFVRFYFMRKTNKYKKNLIEQLPDAVFMMARSLKIGVSLSRTLELISRQSPEPTKSLFEDVVKKISVGKEFSEVLDELSIKAGVNEYKFFSIITKLQNRTGGGLADILDGFGQNIRKRISTRKKAIALASEARMSCYVLSALPLFMAAVLSIMNPQYISVLYKTDAGLKLLYIAIFLFLFGISSMFLVTKYTLR</sequence>
<name>A0A1U9KFH0_ACEAC</name>
<dbReference type="PANTHER" id="PTHR35007">
    <property type="entry name" value="INTEGRAL MEMBRANE PROTEIN-RELATED"/>
    <property type="match status" value="1"/>
</dbReference>
<evidence type="ECO:0000259" key="7">
    <source>
        <dbReference type="Pfam" id="PF00482"/>
    </source>
</evidence>
<dbReference type="Proteomes" id="UP000188937">
    <property type="component" value="Chromosome"/>
</dbReference>
<proteinExistence type="predicted"/>
<comment type="subcellular location">
    <subcellularLocation>
        <location evidence="1">Cell membrane</location>
        <topology evidence="1">Multi-pass membrane protein</topology>
    </subcellularLocation>
</comment>
<keyword evidence="5 6" id="KW-0472">Membrane</keyword>
<evidence type="ECO:0000256" key="3">
    <source>
        <dbReference type="ARBA" id="ARBA00022692"/>
    </source>
</evidence>
<dbReference type="Pfam" id="PF00482">
    <property type="entry name" value="T2SSF"/>
    <property type="match status" value="1"/>
</dbReference>
<keyword evidence="2" id="KW-1003">Cell membrane</keyword>
<feature type="transmembrane region" description="Helical" evidence="6">
    <location>
        <begin position="299"/>
        <end position="317"/>
    </location>
</feature>
<feature type="transmembrane region" description="Helical" evidence="6">
    <location>
        <begin position="92"/>
        <end position="110"/>
    </location>
</feature>
<protein>
    <recommendedName>
        <fullName evidence="7">Type II secretion system protein GspF domain-containing protein</fullName>
    </recommendedName>
</protein>
<evidence type="ECO:0000256" key="5">
    <source>
        <dbReference type="ARBA" id="ARBA00023136"/>
    </source>
</evidence>
<dbReference type="Gene3D" id="1.20.81.30">
    <property type="entry name" value="Type II secretion system (T2SS), domain F"/>
    <property type="match status" value="1"/>
</dbReference>
<organism evidence="8 9">
    <name type="scientific">Acetobacter aceti</name>
    <dbReference type="NCBI Taxonomy" id="435"/>
    <lineage>
        <taxon>Bacteria</taxon>
        <taxon>Pseudomonadati</taxon>
        <taxon>Pseudomonadota</taxon>
        <taxon>Alphaproteobacteria</taxon>
        <taxon>Acetobacterales</taxon>
        <taxon>Acetobacteraceae</taxon>
        <taxon>Acetobacter</taxon>
        <taxon>Acetobacter subgen. Acetobacter</taxon>
    </lineage>
</organism>
<reference evidence="8 9" key="1">
    <citation type="submission" date="2016-03" db="EMBL/GenBank/DDBJ databases">
        <title>Acetic acid bacteria sequencing.</title>
        <authorList>
            <person name="Brandt J."/>
            <person name="Jakob F."/>
            <person name="Vogel R.F."/>
        </authorList>
    </citation>
    <scope>NUCLEOTIDE SEQUENCE [LARGE SCALE GENOMIC DNA]</scope>
    <source>
        <strain evidence="8 9">TMW2.1153</strain>
    </source>
</reference>
<dbReference type="STRING" id="435.A0U92_06575"/>
<feature type="domain" description="Type II secretion system protein GspF" evidence="7">
    <location>
        <begin position="157"/>
        <end position="279"/>
    </location>
</feature>
<accession>A0A1U9KFH0</accession>
<feature type="transmembrane region" description="Helical" evidence="6">
    <location>
        <begin position="116"/>
        <end position="136"/>
    </location>
</feature>
<dbReference type="InterPro" id="IPR042094">
    <property type="entry name" value="T2SS_GspF_sf"/>
</dbReference>